<reference evidence="8" key="1">
    <citation type="submission" date="2015-12" db="EMBL/GenBank/DDBJ databases">
        <authorList>
            <person name="Shamseldin A."/>
            <person name="Moawad H."/>
            <person name="Abd El-Rahim W.M."/>
            <person name="Sadowsky M.J."/>
        </authorList>
    </citation>
    <scope>NUCLEOTIDE SEQUENCE [LARGE SCALE GENOMIC DNA]</scope>
    <source>
        <strain evidence="8">JAM AC0309</strain>
    </source>
</reference>
<dbReference type="AlphaFoldDB" id="A0A0U5BNY4"/>
<dbReference type="Gene3D" id="2.60.40.420">
    <property type="entry name" value="Cupredoxins - blue copper proteins"/>
    <property type="match status" value="1"/>
</dbReference>
<dbReference type="Proteomes" id="UP000218965">
    <property type="component" value="Chromosome"/>
</dbReference>
<evidence type="ECO:0000259" key="6">
    <source>
        <dbReference type="Pfam" id="PF00127"/>
    </source>
</evidence>
<keyword evidence="4" id="KW-0186">Copper</keyword>
<dbReference type="EMBL" id="AP017315">
    <property type="protein sequence ID" value="BAU33269.1"/>
    <property type="molecule type" value="Genomic_DNA"/>
</dbReference>
<reference evidence="7 8" key="2">
    <citation type="submission" date="2016-01" db="EMBL/GenBank/DDBJ databases">
        <title>Microcella alkaliphila JAM AC0309 whole genome shotgun sequence.</title>
        <authorList>
            <person name="Kurata A."/>
            <person name="Hirose Y."/>
            <person name="Kishimoto N."/>
            <person name="Kobayashi T."/>
        </authorList>
    </citation>
    <scope>NUCLEOTIDE SEQUENCE [LARGE SCALE GENOMIC DNA]</scope>
    <source>
        <strain evidence="7 8">JAM AC0309</strain>
    </source>
</reference>
<dbReference type="InterPro" id="IPR028871">
    <property type="entry name" value="BlueCu_1_BS"/>
</dbReference>
<protein>
    <submittedName>
        <fullName evidence="7">Putative copper-binding protein, plastocyanin/az urin family protein</fullName>
    </submittedName>
</protein>
<evidence type="ECO:0000256" key="4">
    <source>
        <dbReference type="ARBA" id="ARBA00023008"/>
    </source>
</evidence>
<organism evidence="7 8">
    <name type="scientific">Microcella alkaliphila</name>
    <dbReference type="NCBI Taxonomy" id="279828"/>
    <lineage>
        <taxon>Bacteria</taxon>
        <taxon>Bacillati</taxon>
        <taxon>Actinomycetota</taxon>
        <taxon>Actinomycetes</taxon>
        <taxon>Micrococcales</taxon>
        <taxon>Microbacteriaceae</taxon>
        <taxon>Microcella</taxon>
    </lineage>
</organism>
<accession>A0A0U5BNY4</accession>
<evidence type="ECO:0000313" key="7">
    <source>
        <dbReference type="EMBL" id="BAU33269.1"/>
    </source>
</evidence>
<dbReference type="KEGG" id="malk:MalAC0309_2428"/>
<evidence type="ECO:0000256" key="5">
    <source>
        <dbReference type="SAM" id="MobiDB-lite"/>
    </source>
</evidence>
<name>A0A0U5BNY4_9MICO</name>
<dbReference type="PANTHER" id="PTHR36507">
    <property type="entry name" value="BLL1555 PROTEIN"/>
    <property type="match status" value="1"/>
</dbReference>
<keyword evidence="1" id="KW-0813">Transport</keyword>
<proteinExistence type="predicted"/>
<dbReference type="GO" id="GO:0009055">
    <property type="term" value="F:electron transfer activity"/>
    <property type="evidence" value="ECO:0007669"/>
    <property type="project" value="InterPro"/>
</dbReference>
<dbReference type="Pfam" id="PF00127">
    <property type="entry name" value="Copper-bind"/>
    <property type="match status" value="1"/>
</dbReference>
<dbReference type="PANTHER" id="PTHR36507:SF1">
    <property type="entry name" value="BLL1555 PROTEIN"/>
    <property type="match status" value="1"/>
</dbReference>
<feature type="compositionally biased region" description="Basic residues" evidence="5">
    <location>
        <begin position="14"/>
        <end position="29"/>
    </location>
</feature>
<dbReference type="GO" id="GO:0005507">
    <property type="term" value="F:copper ion binding"/>
    <property type="evidence" value="ECO:0007669"/>
    <property type="project" value="InterPro"/>
</dbReference>
<evidence type="ECO:0000256" key="3">
    <source>
        <dbReference type="ARBA" id="ARBA00022982"/>
    </source>
</evidence>
<dbReference type="InterPro" id="IPR008972">
    <property type="entry name" value="Cupredoxin"/>
</dbReference>
<feature type="compositionally biased region" description="Pro residues" evidence="5">
    <location>
        <begin position="30"/>
        <end position="39"/>
    </location>
</feature>
<sequence length="240" mass="25239">MPAPAAPARCARVLPRKPRTLPRKPRPLPRKPPPTPTRTPEPESHLYGPIRAKPHARLPRTLGMTSTTFGSRTARRTFPVRAALAAATLAALLGATGCASATSPTAEPSASIAPDAQSDETNATDDAEPAVPAEPGPDEVIAIGLRFTPQTITVPVGTTVTWRNAEGIGHTITSGAWGDVNETTGLRGSQEADGMFRHALARAGEEGDTFSFTFTEPGEYPYFCEPHLTMNGSVIVEAAG</sequence>
<keyword evidence="3" id="KW-0249">Electron transport</keyword>
<dbReference type="InterPro" id="IPR000923">
    <property type="entry name" value="BlueCu_1"/>
</dbReference>
<dbReference type="InterPro" id="IPR052721">
    <property type="entry name" value="ET_Amicyanin"/>
</dbReference>
<dbReference type="PROSITE" id="PS00196">
    <property type="entry name" value="COPPER_BLUE"/>
    <property type="match status" value="1"/>
</dbReference>
<gene>
    <name evidence="7" type="ORF">MalAC0309_2428</name>
</gene>
<feature type="domain" description="Blue (type 1) copper" evidence="6">
    <location>
        <begin position="145"/>
        <end position="237"/>
    </location>
</feature>
<dbReference type="SUPFAM" id="SSF49503">
    <property type="entry name" value="Cupredoxins"/>
    <property type="match status" value="1"/>
</dbReference>
<feature type="region of interest" description="Disordered" evidence="5">
    <location>
        <begin position="1"/>
        <end position="55"/>
    </location>
</feature>
<evidence type="ECO:0000256" key="1">
    <source>
        <dbReference type="ARBA" id="ARBA00022448"/>
    </source>
</evidence>
<evidence type="ECO:0000256" key="2">
    <source>
        <dbReference type="ARBA" id="ARBA00022723"/>
    </source>
</evidence>
<keyword evidence="2" id="KW-0479">Metal-binding</keyword>
<feature type="region of interest" description="Disordered" evidence="5">
    <location>
        <begin position="99"/>
        <end position="137"/>
    </location>
</feature>
<feature type="compositionally biased region" description="Low complexity" evidence="5">
    <location>
        <begin position="99"/>
        <end position="114"/>
    </location>
</feature>
<evidence type="ECO:0000313" key="8">
    <source>
        <dbReference type="Proteomes" id="UP000218965"/>
    </source>
</evidence>